<feature type="coiled-coil region" evidence="1">
    <location>
        <begin position="216"/>
        <end position="286"/>
    </location>
</feature>
<organism evidence="2 4">
    <name type="scientific">Halopseudomonas pelagia</name>
    <dbReference type="NCBI Taxonomy" id="553151"/>
    <lineage>
        <taxon>Bacteria</taxon>
        <taxon>Pseudomonadati</taxon>
        <taxon>Pseudomonadota</taxon>
        <taxon>Gammaproteobacteria</taxon>
        <taxon>Pseudomonadales</taxon>
        <taxon>Pseudomonadaceae</taxon>
        <taxon>Halopseudomonas</taxon>
    </lineage>
</organism>
<dbReference type="EMBL" id="NWMT01000019">
    <property type="protein sequence ID" value="PCD01253.1"/>
    <property type="molecule type" value="Genomic_DNA"/>
</dbReference>
<dbReference type="Proteomes" id="UP000344571">
    <property type="component" value="Chromosome"/>
</dbReference>
<dbReference type="EMBL" id="CP033116">
    <property type="protein sequence ID" value="QFY57543.1"/>
    <property type="molecule type" value="Genomic_DNA"/>
</dbReference>
<evidence type="ECO:0000313" key="2">
    <source>
        <dbReference type="EMBL" id="PCD01253.1"/>
    </source>
</evidence>
<evidence type="ECO:0000313" key="5">
    <source>
        <dbReference type="Proteomes" id="UP000344571"/>
    </source>
</evidence>
<dbReference type="AlphaFoldDB" id="A0AA91Z7N5"/>
<protein>
    <submittedName>
        <fullName evidence="2">Uncharacterized protein</fullName>
    </submittedName>
</protein>
<keyword evidence="5" id="KW-1185">Reference proteome</keyword>
<name>A0AA91Z7N5_9GAMM</name>
<proteinExistence type="predicted"/>
<accession>A0AA91Z7N5</accession>
<gene>
    <name evidence="2" type="ORF">CO192_01110</name>
    <name evidence="3" type="ORF">EAO82_14910</name>
</gene>
<reference evidence="3 5" key="2">
    <citation type="submission" date="2018-10" db="EMBL/GenBank/DDBJ databases">
        <title>Complete genome sequence of Pseudomonas pelagia strain Kongs-67.</title>
        <authorList>
            <person name="Sinha R.K."/>
            <person name="Krishnan K."/>
        </authorList>
    </citation>
    <scope>NUCLEOTIDE SEQUENCE [LARGE SCALE GENOMIC DNA]</scope>
    <source>
        <strain evidence="3 5">Kongs-67</strain>
    </source>
</reference>
<evidence type="ECO:0000313" key="3">
    <source>
        <dbReference type="EMBL" id="QFY57543.1"/>
    </source>
</evidence>
<reference evidence="2 4" key="1">
    <citation type="submission" date="2017-09" db="EMBL/GenBank/DDBJ databases">
        <title>Bacterial and phytoplankton interrelationship in Kongsfjorden, an Arctic fjord.</title>
        <authorList>
            <person name="Sinha R."/>
            <person name="Krishnan K."/>
        </authorList>
    </citation>
    <scope>NUCLEOTIDE SEQUENCE [LARGE SCALE GENOMIC DNA]</scope>
    <source>
        <strain evidence="2 4">58</strain>
    </source>
</reference>
<evidence type="ECO:0000256" key="1">
    <source>
        <dbReference type="SAM" id="Coils"/>
    </source>
</evidence>
<evidence type="ECO:0000313" key="4">
    <source>
        <dbReference type="Proteomes" id="UP000243750"/>
    </source>
</evidence>
<dbReference type="Proteomes" id="UP000243750">
    <property type="component" value="Unassembled WGS sequence"/>
</dbReference>
<sequence length="292" mass="32597">MFDLDKAGRTRREQVMNTVRKPLLTEAVMFFSERGIAKEMLYPEFEALLDGMVSTPEFADETVEAVFLQISNRLHVRGAVFFTIDFDLDGNINSLWNMPLRTMAEKAGRGPDMGGGPIRLVCLGFSANPKFRPHLWKPGQREGRSDLLMIKEAVTRNTLGILGDDEEALTVLQTDRLQMAAEDAWYGGSNVVPIDSSSAAANEKSRATAEMGEQERAAQAAQIAELHEQIDQLVQQKHAELIALRQQHEDHLAIIQGELGDIKNELAQQQKLNAALKRDMLKLQSRTPTDVD</sequence>
<keyword evidence="1" id="KW-0175">Coiled coil</keyword>